<dbReference type="AlphaFoldDB" id="A0A0A9BZ88"/>
<organism evidence="1">
    <name type="scientific">Arundo donax</name>
    <name type="common">Giant reed</name>
    <name type="synonym">Donax arundinaceus</name>
    <dbReference type="NCBI Taxonomy" id="35708"/>
    <lineage>
        <taxon>Eukaryota</taxon>
        <taxon>Viridiplantae</taxon>
        <taxon>Streptophyta</taxon>
        <taxon>Embryophyta</taxon>
        <taxon>Tracheophyta</taxon>
        <taxon>Spermatophyta</taxon>
        <taxon>Magnoliopsida</taxon>
        <taxon>Liliopsida</taxon>
        <taxon>Poales</taxon>
        <taxon>Poaceae</taxon>
        <taxon>PACMAD clade</taxon>
        <taxon>Arundinoideae</taxon>
        <taxon>Arundineae</taxon>
        <taxon>Arundo</taxon>
    </lineage>
</organism>
<sequence>MLRPDSIRRTLHPNINS</sequence>
<reference evidence="1" key="2">
    <citation type="journal article" date="2015" name="Data Brief">
        <title>Shoot transcriptome of the giant reed, Arundo donax.</title>
        <authorList>
            <person name="Barrero R.A."/>
            <person name="Guerrero F.D."/>
            <person name="Moolhuijzen P."/>
            <person name="Goolsby J.A."/>
            <person name="Tidwell J."/>
            <person name="Bellgard S.E."/>
            <person name="Bellgard M.I."/>
        </authorList>
    </citation>
    <scope>NUCLEOTIDE SEQUENCE</scope>
    <source>
        <tissue evidence="1">Shoot tissue taken approximately 20 cm above the soil surface</tissue>
    </source>
</reference>
<evidence type="ECO:0000313" key="1">
    <source>
        <dbReference type="EMBL" id="JAD67523.1"/>
    </source>
</evidence>
<name>A0A0A9BZ88_ARUDO</name>
<accession>A0A0A9BZ88</accession>
<dbReference type="EMBL" id="GBRH01230372">
    <property type="protein sequence ID" value="JAD67523.1"/>
    <property type="molecule type" value="Transcribed_RNA"/>
</dbReference>
<protein>
    <submittedName>
        <fullName evidence="1">Uncharacterized protein</fullName>
    </submittedName>
</protein>
<reference evidence="1" key="1">
    <citation type="submission" date="2014-09" db="EMBL/GenBank/DDBJ databases">
        <authorList>
            <person name="Magalhaes I.L.F."/>
            <person name="Oliveira U."/>
            <person name="Santos F.R."/>
            <person name="Vidigal T.H.D.A."/>
            <person name="Brescovit A.D."/>
            <person name="Santos A.J."/>
        </authorList>
    </citation>
    <scope>NUCLEOTIDE SEQUENCE</scope>
    <source>
        <tissue evidence="1">Shoot tissue taken approximately 20 cm above the soil surface</tissue>
    </source>
</reference>
<proteinExistence type="predicted"/>